<dbReference type="RefSeq" id="WP_164432994.1">
    <property type="nucleotide sequence ID" value="NZ_JAAIKT010000051.1"/>
</dbReference>
<sequence>MSHEPDASRPRKVEITADTRGLTNAVNDIRAALMFDTHPDLQEPGRGEEQPEPGSTDE</sequence>
<proteinExistence type="predicted"/>
<name>A0A6G4AQB8_9ACTN</name>
<feature type="compositionally biased region" description="Basic and acidic residues" evidence="1">
    <location>
        <begin position="1"/>
        <end position="17"/>
    </location>
</feature>
<gene>
    <name evidence="2" type="ORF">G4H13_32630</name>
</gene>
<evidence type="ECO:0000313" key="2">
    <source>
        <dbReference type="EMBL" id="NEW74984.1"/>
    </source>
</evidence>
<comment type="caution">
    <text evidence="2">The sequence shown here is derived from an EMBL/GenBank/DDBJ whole genome shotgun (WGS) entry which is preliminary data.</text>
</comment>
<keyword evidence="3" id="KW-1185">Reference proteome</keyword>
<dbReference type="EMBL" id="JAAIKT010000051">
    <property type="protein sequence ID" value="NEW74984.1"/>
    <property type="molecule type" value="Genomic_DNA"/>
</dbReference>
<accession>A0A6G4AQB8</accession>
<dbReference type="AlphaFoldDB" id="A0A6G4AQB8"/>
<feature type="compositionally biased region" description="Basic and acidic residues" evidence="1">
    <location>
        <begin position="37"/>
        <end position="49"/>
    </location>
</feature>
<protein>
    <submittedName>
        <fullName evidence="2">Uncharacterized protein</fullName>
    </submittedName>
</protein>
<evidence type="ECO:0000256" key="1">
    <source>
        <dbReference type="SAM" id="MobiDB-lite"/>
    </source>
</evidence>
<organism evidence="2 3">
    <name type="scientific">Streptomyces rhizosphaericus</name>
    <dbReference type="NCBI Taxonomy" id="114699"/>
    <lineage>
        <taxon>Bacteria</taxon>
        <taxon>Bacillati</taxon>
        <taxon>Actinomycetota</taxon>
        <taxon>Actinomycetes</taxon>
        <taxon>Kitasatosporales</taxon>
        <taxon>Streptomycetaceae</taxon>
        <taxon>Streptomyces</taxon>
        <taxon>Streptomyces violaceusniger group</taxon>
    </lineage>
</organism>
<reference evidence="2" key="1">
    <citation type="submission" date="2020-02" db="EMBL/GenBank/DDBJ databases">
        <title>A new Streptomyces sp. for controlling soil-borne diseases.</title>
        <authorList>
            <person name="Li X."/>
            <person name="Tian Y."/>
            <person name="Gao K."/>
        </authorList>
    </citation>
    <scope>NUCLEOTIDE SEQUENCE [LARGE SCALE GENOMIC DNA]</scope>
    <source>
        <strain evidence="2">0250</strain>
    </source>
</reference>
<evidence type="ECO:0000313" key="3">
    <source>
        <dbReference type="Proteomes" id="UP000476310"/>
    </source>
</evidence>
<feature type="region of interest" description="Disordered" evidence="1">
    <location>
        <begin position="35"/>
        <end position="58"/>
    </location>
</feature>
<dbReference type="Proteomes" id="UP000476310">
    <property type="component" value="Unassembled WGS sequence"/>
</dbReference>
<feature type="region of interest" description="Disordered" evidence="1">
    <location>
        <begin position="1"/>
        <end position="22"/>
    </location>
</feature>